<feature type="transmembrane region" description="Helical" evidence="1">
    <location>
        <begin position="61"/>
        <end position="79"/>
    </location>
</feature>
<comment type="caution">
    <text evidence="2">The sequence shown here is derived from an EMBL/GenBank/DDBJ whole genome shotgun (WGS) entry which is preliminary data.</text>
</comment>
<dbReference type="EMBL" id="RXGA01000003">
    <property type="protein sequence ID" value="RWX73222.1"/>
    <property type="molecule type" value="Genomic_DNA"/>
</dbReference>
<reference evidence="2 3" key="1">
    <citation type="submission" date="2018-12" db="EMBL/GenBank/DDBJ databases">
        <title>The complete genome of the methanogenic archaea of the candidate phylum Verstraetearchaeota, obtained from the metagenome of underground thermal water.</title>
        <authorList>
            <person name="Kadnikov V.V."/>
            <person name="Mardanov A.V."/>
            <person name="Beletsky A.V."/>
            <person name="Karnachuk O.V."/>
            <person name="Ravin N.V."/>
        </authorList>
    </citation>
    <scope>NUCLEOTIDE SEQUENCE [LARGE SCALE GENOMIC DNA]</scope>
    <source>
        <strain evidence="2">Ch88</strain>
    </source>
</reference>
<keyword evidence="1" id="KW-0812">Transmembrane</keyword>
<evidence type="ECO:0000313" key="3">
    <source>
        <dbReference type="Proteomes" id="UP000288215"/>
    </source>
</evidence>
<name>A0A3S3SRJ7_METS7</name>
<protein>
    <submittedName>
        <fullName evidence="2">Uncharacterized protein</fullName>
    </submittedName>
</protein>
<dbReference type="Proteomes" id="UP000288215">
    <property type="component" value="Unassembled WGS sequence"/>
</dbReference>
<feature type="transmembrane region" description="Helical" evidence="1">
    <location>
        <begin position="6"/>
        <end position="25"/>
    </location>
</feature>
<accession>A0A3S3SRJ7</accession>
<feature type="transmembrane region" description="Helical" evidence="1">
    <location>
        <begin position="86"/>
        <end position="114"/>
    </location>
</feature>
<keyword evidence="1" id="KW-1133">Transmembrane helix</keyword>
<sequence length="115" mass="12556">MVNLVSVIINLVVSIIILSPVLWLVGRWLAGKDKAKFTDAIWIVVIGTIVDAVFGYFDLGLIGAIIMIIIWLALIKHFFDCGWLRALLVAIVTVVVFIIIGIVLALLGFALLAII</sequence>
<gene>
    <name evidence="2" type="ORF">Metus_1196</name>
</gene>
<organism evidence="2 3">
    <name type="scientific">Methanosuratincola subterraneus</name>
    <dbReference type="NCBI Taxonomy" id="2593994"/>
    <lineage>
        <taxon>Archaea</taxon>
        <taxon>Thermoproteota</taxon>
        <taxon>Methanosuratincolia</taxon>
        <taxon>Candidatus Methanomethylicales</taxon>
        <taxon>Candidatus Methanomethylicaceae</taxon>
        <taxon>Candidatus Methanosuratincola (ex Vanwonterghem et al. 2016)</taxon>
    </lineage>
</organism>
<evidence type="ECO:0000256" key="1">
    <source>
        <dbReference type="SAM" id="Phobius"/>
    </source>
</evidence>
<evidence type="ECO:0000313" key="2">
    <source>
        <dbReference type="EMBL" id="RWX73222.1"/>
    </source>
</evidence>
<keyword evidence="1" id="KW-0472">Membrane</keyword>
<proteinExistence type="predicted"/>
<dbReference type="AlphaFoldDB" id="A0A3S3SRJ7"/>